<reference evidence="3" key="1">
    <citation type="submission" date="2021-03" db="EMBL/GenBank/DDBJ databases">
        <title>Genomic Encyclopedia of Type Strains, Phase IV (KMG-IV): sequencing the most valuable type-strain genomes for metagenomic binning, comparative biology and taxonomic classification.</title>
        <authorList>
            <person name="Goeker M."/>
        </authorList>
    </citation>
    <scope>NUCLEOTIDE SEQUENCE</scope>
    <source>
        <strain evidence="3">DSM 26232</strain>
    </source>
</reference>
<organism evidence="3 4">
    <name type="scientific">Halolamina salifodinae</name>
    <dbReference type="NCBI Taxonomy" id="1202767"/>
    <lineage>
        <taxon>Archaea</taxon>
        <taxon>Methanobacteriati</taxon>
        <taxon>Methanobacteriota</taxon>
        <taxon>Stenosarchaea group</taxon>
        <taxon>Halobacteria</taxon>
        <taxon>Halobacteriales</taxon>
        <taxon>Haloferacaceae</taxon>
    </lineage>
</organism>
<evidence type="ECO:0000259" key="2">
    <source>
        <dbReference type="Pfam" id="PF23439"/>
    </source>
</evidence>
<evidence type="ECO:0000313" key="3">
    <source>
        <dbReference type="EMBL" id="MBP1987178.1"/>
    </source>
</evidence>
<dbReference type="OrthoDB" id="221805at2157"/>
<dbReference type="EMBL" id="JAGGLC010000003">
    <property type="protein sequence ID" value="MBP1987178.1"/>
    <property type="molecule type" value="Genomic_DNA"/>
</dbReference>
<feature type="compositionally biased region" description="Gly residues" evidence="1">
    <location>
        <begin position="76"/>
        <end position="86"/>
    </location>
</feature>
<dbReference type="RefSeq" id="WP_209491453.1">
    <property type="nucleotide sequence ID" value="NZ_JAGGLC010000003.1"/>
</dbReference>
<accession>A0A8T4H1I9</accession>
<dbReference type="Proteomes" id="UP000823736">
    <property type="component" value="Unassembled WGS sequence"/>
</dbReference>
<sequence length="316" mass="32947">MTDRIDLDDVVQPDEETAEDQPNPGDWLWRGEGSPDEEPDAPERSVDIGADDFADDGAATPRIPRENDDRPVGVPVEGGGAGGAAAGSGSAPTGGVPPSDGEASEGGDSGSETREDPADTGDTPSRAWGEAAREHGDSADADGPNPGTPSGGGGATPSASRTAEGHSRGEEWEDAQPVQQSDSTPGAASHGSAPTRTSDMTMALSYRAIRRLKTVHAALADAENWTDYLGIVGDVDATVINKYQRENVLDLDFFNGSGTGPAERLAAVGPNSMFYAERMVLVGVDEREQAWAQEADWEFVPLETAAEEAGWELGEN</sequence>
<protein>
    <recommendedName>
        <fullName evidence="2">DUF7124 domain-containing protein</fullName>
    </recommendedName>
</protein>
<feature type="compositionally biased region" description="Acidic residues" evidence="1">
    <location>
        <begin position="8"/>
        <end position="19"/>
    </location>
</feature>
<name>A0A8T4H1I9_9EURY</name>
<comment type="caution">
    <text evidence="3">The sequence shown here is derived from an EMBL/GenBank/DDBJ whole genome shotgun (WGS) entry which is preliminary data.</text>
</comment>
<evidence type="ECO:0000256" key="1">
    <source>
        <dbReference type="SAM" id="MobiDB-lite"/>
    </source>
</evidence>
<feature type="domain" description="DUF7124" evidence="2">
    <location>
        <begin position="200"/>
        <end position="313"/>
    </location>
</feature>
<evidence type="ECO:0000313" key="4">
    <source>
        <dbReference type="Proteomes" id="UP000823736"/>
    </source>
</evidence>
<feature type="compositionally biased region" description="Polar residues" evidence="1">
    <location>
        <begin position="177"/>
        <end position="199"/>
    </location>
</feature>
<proteinExistence type="predicted"/>
<dbReference type="Pfam" id="PF23439">
    <property type="entry name" value="DUF7124"/>
    <property type="match status" value="1"/>
</dbReference>
<keyword evidence="4" id="KW-1185">Reference proteome</keyword>
<feature type="region of interest" description="Disordered" evidence="1">
    <location>
        <begin position="1"/>
        <end position="199"/>
    </location>
</feature>
<dbReference type="InterPro" id="IPR055548">
    <property type="entry name" value="DUF7124"/>
</dbReference>
<gene>
    <name evidence="3" type="ORF">J2753_001676</name>
</gene>
<dbReference type="AlphaFoldDB" id="A0A8T4H1I9"/>
<feature type="compositionally biased region" description="Low complexity" evidence="1">
    <location>
        <begin position="87"/>
        <end position="101"/>
    </location>
</feature>